<dbReference type="InterPro" id="IPR014721">
    <property type="entry name" value="Ribsml_uS5_D2-typ_fold_subgr"/>
</dbReference>
<dbReference type="GO" id="GO:0006412">
    <property type="term" value="P:translation"/>
    <property type="evidence" value="ECO:0007669"/>
    <property type="project" value="InterPro"/>
</dbReference>
<dbReference type="InterPro" id="IPR000754">
    <property type="entry name" value="Ribosomal_uS9"/>
</dbReference>
<dbReference type="GO" id="GO:0003723">
    <property type="term" value="F:RNA binding"/>
    <property type="evidence" value="ECO:0007669"/>
    <property type="project" value="TreeGrafter"/>
</dbReference>
<dbReference type="GO" id="GO:0005763">
    <property type="term" value="C:mitochondrial small ribosomal subunit"/>
    <property type="evidence" value="ECO:0007669"/>
    <property type="project" value="TreeGrafter"/>
</dbReference>
<feature type="compositionally biased region" description="Basic residues" evidence="7">
    <location>
        <begin position="275"/>
        <end position="290"/>
    </location>
</feature>
<dbReference type="InterPro" id="IPR020574">
    <property type="entry name" value="Ribosomal_uS9_CS"/>
</dbReference>
<evidence type="ECO:0000256" key="5">
    <source>
        <dbReference type="ARBA" id="ARBA00042623"/>
    </source>
</evidence>
<evidence type="ECO:0000256" key="6">
    <source>
        <dbReference type="RuleBase" id="RU003815"/>
    </source>
</evidence>
<evidence type="ECO:0000313" key="8">
    <source>
        <dbReference type="EMBL" id="KAH3666502.1"/>
    </source>
</evidence>
<dbReference type="GO" id="GO:0003735">
    <property type="term" value="F:structural constituent of ribosome"/>
    <property type="evidence" value="ECO:0007669"/>
    <property type="project" value="InterPro"/>
</dbReference>
<keyword evidence="3 6" id="KW-0687">Ribonucleoprotein</keyword>
<evidence type="ECO:0000256" key="2">
    <source>
        <dbReference type="ARBA" id="ARBA00022980"/>
    </source>
</evidence>
<keyword evidence="2 6" id="KW-0689">Ribosomal protein</keyword>
<dbReference type="NCBIfam" id="NF001099">
    <property type="entry name" value="PRK00132.1"/>
    <property type="match status" value="1"/>
</dbReference>
<dbReference type="Proteomes" id="UP000769157">
    <property type="component" value="Unassembled WGS sequence"/>
</dbReference>
<dbReference type="RefSeq" id="XP_046061633.1">
    <property type="nucleotide sequence ID" value="XM_046204480.1"/>
</dbReference>
<proteinExistence type="inferred from homology"/>
<dbReference type="Gene3D" id="3.30.230.10">
    <property type="match status" value="1"/>
</dbReference>
<name>A0A9P8P721_9ASCO</name>
<dbReference type="PROSITE" id="PS00360">
    <property type="entry name" value="RIBOSOMAL_S9"/>
    <property type="match status" value="1"/>
</dbReference>
<comment type="caution">
    <text evidence="8">The sequence shown here is derived from an EMBL/GenBank/DDBJ whole genome shotgun (WGS) entry which is preliminary data.</text>
</comment>
<keyword evidence="9" id="KW-1185">Reference proteome</keyword>
<dbReference type="FunFam" id="3.30.230.10:FF:000001">
    <property type="entry name" value="30S ribosomal protein S9"/>
    <property type="match status" value="1"/>
</dbReference>
<dbReference type="InterPro" id="IPR023035">
    <property type="entry name" value="Ribosomal_uS9_bac/plastid"/>
</dbReference>
<dbReference type="GeneID" id="70235463"/>
<dbReference type="PANTHER" id="PTHR21569">
    <property type="entry name" value="RIBOSOMAL PROTEIN S9"/>
    <property type="match status" value="1"/>
</dbReference>
<dbReference type="EMBL" id="JAEUBE010000255">
    <property type="protein sequence ID" value="KAH3666502.1"/>
    <property type="molecule type" value="Genomic_DNA"/>
</dbReference>
<dbReference type="OrthoDB" id="10254627at2759"/>
<evidence type="ECO:0000256" key="7">
    <source>
        <dbReference type="SAM" id="MobiDB-lite"/>
    </source>
</evidence>
<dbReference type="AlphaFoldDB" id="A0A9P8P721"/>
<evidence type="ECO:0000256" key="1">
    <source>
        <dbReference type="ARBA" id="ARBA00005251"/>
    </source>
</evidence>
<dbReference type="SUPFAM" id="SSF54211">
    <property type="entry name" value="Ribosomal protein S5 domain 2-like"/>
    <property type="match status" value="1"/>
</dbReference>
<comment type="similarity">
    <text evidence="1 6">Belongs to the universal ribosomal protein uS9 family.</text>
</comment>
<sequence>MFRGQVLNVGLSGTARVFTRNITSVPRRIAPVFRYGSDNVEKRDARLEKLRLVPPRPTVFARNPYHEDNMEVLLEMLNKHSSLPYSKKNSEGTTWISFDDYKKRGDGAKCKGAEYAKLKQTLVRLDSIDPQLKSQELEEILNSYKVSKSKKEVIKKVKELDSKGRAVAVGRRKDSSAKVYVVEGEGTILVNELSFDKKFVNIKDRMRILQPLQLVQSETKYNVFALSRGGGSTGQADAVRLAIAKALVIHNPLFESILQKNGCLTRDPRAVERKKPGKLKARKAPTWVKR</sequence>
<evidence type="ECO:0000313" key="9">
    <source>
        <dbReference type="Proteomes" id="UP000769157"/>
    </source>
</evidence>
<dbReference type="PANTHER" id="PTHR21569:SF1">
    <property type="entry name" value="SMALL RIBOSOMAL SUBUNIT PROTEIN US9M"/>
    <property type="match status" value="1"/>
</dbReference>
<feature type="region of interest" description="Disordered" evidence="7">
    <location>
        <begin position="269"/>
        <end position="290"/>
    </location>
</feature>
<reference evidence="8" key="2">
    <citation type="submission" date="2021-01" db="EMBL/GenBank/DDBJ databases">
        <authorList>
            <person name="Schikora-Tamarit M.A."/>
        </authorList>
    </citation>
    <scope>NUCLEOTIDE SEQUENCE</scope>
    <source>
        <strain evidence="8">CBS6075</strain>
    </source>
</reference>
<reference evidence="8" key="1">
    <citation type="journal article" date="2021" name="Open Biol.">
        <title>Shared evolutionary footprints suggest mitochondrial oxidative damage underlies multiple complex I losses in fungi.</title>
        <authorList>
            <person name="Schikora-Tamarit M.A."/>
            <person name="Marcet-Houben M."/>
            <person name="Nosek J."/>
            <person name="Gabaldon T."/>
        </authorList>
    </citation>
    <scope>NUCLEOTIDE SEQUENCE</scope>
    <source>
        <strain evidence="8">CBS6075</strain>
    </source>
</reference>
<evidence type="ECO:0000256" key="4">
    <source>
        <dbReference type="ARBA" id="ARBA00039318"/>
    </source>
</evidence>
<gene>
    <name evidence="8" type="ORF">OGAPHI_003498</name>
</gene>
<dbReference type="InterPro" id="IPR020568">
    <property type="entry name" value="Ribosomal_Su5_D2-typ_SF"/>
</dbReference>
<accession>A0A9P8P721</accession>
<protein>
    <recommendedName>
        <fullName evidence="4">Small ribosomal subunit protein uS9m</fullName>
    </recommendedName>
    <alternativeName>
        <fullName evidence="5">37S ribosomal protein S9, mitochondrial</fullName>
    </alternativeName>
</protein>
<evidence type="ECO:0000256" key="3">
    <source>
        <dbReference type="ARBA" id="ARBA00023274"/>
    </source>
</evidence>
<dbReference type="Pfam" id="PF00380">
    <property type="entry name" value="Ribosomal_S9"/>
    <property type="match status" value="1"/>
</dbReference>
<organism evidence="8 9">
    <name type="scientific">Ogataea philodendri</name>
    <dbReference type="NCBI Taxonomy" id="1378263"/>
    <lineage>
        <taxon>Eukaryota</taxon>
        <taxon>Fungi</taxon>
        <taxon>Dikarya</taxon>
        <taxon>Ascomycota</taxon>
        <taxon>Saccharomycotina</taxon>
        <taxon>Pichiomycetes</taxon>
        <taxon>Pichiales</taxon>
        <taxon>Pichiaceae</taxon>
        <taxon>Ogataea</taxon>
    </lineage>
</organism>